<evidence type="ECO:0000313" key="2">
    <source>
        <dbReference type="EMBL" id="OGD79698.1"/>
    </source>
</evidence>
<accession>A0A1F5FJ66</accession>
<dbReference type="EMBL" id="MFAM01000013">
    <property type="protein sequence ID" value="OGD79698.1"/>
    <property type="molecule type" value="Genomic_DNA"/>
</dbReference>
<gene>
    <name evidence="2" type="ORF">A2368_03370</name>
</gene>
<evidence type="ECO:0000313" key="3">
    <source>
        <dbReference type="Proteomes" id="UP000176682"/>
    </source>
</evidence>
<organism evidence="2 3">
    <name type="scientific">Candidatus Collierbacteria bacterium RIFOXYB1_FULL_49_13</name>
    <dbReference type="NCBI Taxonomy" id="1817728"/>
    <lineage>
        <taxon>Bacteria</taxon>
        <taxon>Candidatus Collieribacteriota</taxon>
    </lineage>
</organism>
<feature type="transmembrane region" description="Helical" evidence="1">
    <location>
        <begin position="223"/>
        <end position="245"/>
    </location>
</feature>
<feature type="transmembrane region" description="Helical" evidence="1">
    <location>
        <begin position="7"/>
        <end position="26"/>
    </location>
</feature>
<keyword evidence="1" id="KW-0812">Transmembrane</keyword>
<dbReference type="Pfam" id="PF18900">
    <property type="entry name" value="DUF5656"/>
    <property type="match status" value="1"/>
</dbReference>
<protein>
    <submittedName>
        <fullName evidence="2">Uncharacterized protein</fullName>
    </submittedName>
</protein>
<feature type="transmembrane region" description="Helical" evidence="1">
    <location>
        <begin position="32"/>
        <end position="49"/>
    </location>
</feature>
<sequence length="273" mass="30928">MSKRSKFVLVAVILSVLMWLLEYLAVDSRIQAVVAVVVFSYVICGWALFEDLKGIEWVTILMLPVLYTLGAGLFSFFLPSHIARLGDIRLEADVARLLADVIRMGFWAIYGIGMYTVMLMENILSVASVKTIQLLRAAHTAGFIMTLVVGLFLYNSVFSFKLAWWLNGLLVFGLTFPIVLQAIWYMELREYIDKKVLMFVFVISLIMGELAVVMSFWPARAIMTALFLTTALYVMVGTAQQYVIGRLFQKQVYDYVGIAAMVTTITILFTSWR</sequence>
<feature type="transmembrane region" description="Helical" evidence="1">
    <location>
        <begin position="162"/>
        <end position="184"/>
    </location>
</feature>
<reference evidence="2 3" key="1">
    <citation type="journal article" date="2016" name="Nat. Commun.">
        <title>Thousands of microbial genomes shed light on interconnected biogeochemical processes in an aquifer system.</title>
        <authorList>
            <person name="Anantharaman K."/>
            <person name="Brown C.T."/>
            <person name="Hug L.A."/>
            <person name="Sharon I."/>
            <person name="Castelle C.J."/>
            <person name="Probst A.J."/>
            <person name="Thomas B.C."/>
            <person name="Singh A."/>
            <person name="Wilkins M.J."/>
            <person name="Karaoz U."/>
            <person name="Brodie E.L."/>
            <person name="Williams K.H."/>
            <person name="Hubbard S.S."/>
            <person name="Banfield J.F."/>
        </authorList>
    </citation>
    <scope>NUCLEOTIDE SEQUENCE [LARGE SCALE GENOMIC DNA]</scope>
</reference>
<dbReference type="Proteomes" id="UP000176682">
    <property type="component" value="Unassembled WGS sequence"/>
</dbReference>
<dbReference type="InterPro" id="IPR043715">
    <property type="entry name" value="DUF5656"/>
</dbReference>
<feature type="transmembrane region" description="Helical" evidence="1">
    <location>
        <begin position="61"/>
        <end position="82"/>
    </location>
</feature>
<dbReference type="AlphaFoldDB" id="A0A1F5FJ66"/>
<feature type="transmembrane region" description="Helical" evidence="1">
    <location>
        <begin position="136"/>
        <end position="156"/>
    </location>
</feature>
<name>A0A1F5FJ66_9BACT</name>
<feature type="transmembrane region" description="Helical" evidence="1">
    <location>
        <begin position="102"/>
        <end position="124"/>
    </location>
</feature>
<feature type="transmembrane region" description="Helical" evidence="1">
    <location>
        <begin position="196"/>
        <end position="217"/>
    </location>
</feature>
<comment type="caution">
    <text evidence="2">The sequence shown here is derived from an EMBL/GenBank/DDBJ whole genome shotgun (WGS) entry which is preliminary data.</text>
</comment>
<feature type="transmembrane region" description="Helical" evidence="1">
    <location>
        <begin position="252"/>
        <end position="272"/>
    </location>
</feature>
<keyword evidence="1" id="KW-0472">Membrane</keyword>
<proteinExistence type="predicted"/>
<keyword evidence="1" id="KW-1133">Transmembrane helix</keyword>
<evidence type="ECO:0000256" key="1">
    <source>
        <dbReference type="SAM" id="Phobius"/>
    </source>
</evidence>